<protein>
    <recommendedName>
        <fullName evidence="3">DUF1534 domain-containing protein</fullName>
    </recommendedName>
</protein>
<dbReference type="Proteomes" id="UP001177000">
    <property type="component" value="Chromosome"/>
</dbReference>
<dbReference type="AntiFam" id="ANF00261">
    <property type="entry name" value="Protein of unknown function (DUF1534)"/>
</dbReference>
<proteinExistence type="predicted"/>
<evidence type="ECO:0000313" key="2">
    <source>
        <dbReference type="Proteomes" id="UP001177000"/>
    </source>
</evidence>
<accession>A0AAV1BFC9</accession>
<organism evidence="1 2">
    <name type="scientific">Pseudomonas syringae pv. tomato</name>
    <dbReference type="NCBI Taxonomy" id="323"/>
    <lineage>
        <taxon>Bacteria</taxon>
        <taxon>Pseudomonadati</taxon>
        <taxon>Pseudomonadota</taxon>
        <taxon>Gammaproteobacteria</taxon>
        <taxon>Pseudomonadales</taxon>
        <taxon>Pseudomonadaceae</taxon>
        <taxon>Pseudomonas</taxon>
    </lineage>
</organism>
<reference evidence="1" key="1">
    <citation type="submission" date="2023-03" db="EMBL/GenBank/DDBJ databases">
        <authorList>
            <person name="Pothier F. J."/>
        </authorList>
    </citation>
    <scope>NUCLEOTIDE SEQUENCE</scope>
    <source>
        <strain evidence="1">DAPP-PG 215</strain>
    </source>
</reference>
<gene>
    <name evidence="1" type="ORF">DAPPPG215_05165</name>
</gene>
<name>A0AAV1BFC9_PSEUB</name>
<dbReference type="EMBL" id="OX458335">
    <property type="protein sequence ID" value="CAI8770693.1"/>
    <property type="molecule type" value="Genomic_DNA"/>
</dbReference>
<sequence>MIIIAPTLRVTPLRGVAQSKADAERPELHAHAEHGHDSVLPDTYLSSRVSPAHNHYRSNAPRHTSARCRAIKSGRRASRTAFLRWSVRNDNLNCRAVDSTWRIHLESHLATASTEQSVPNSCSSGCGSSGCARTAGYPNLRCRCASHPAAHRPPRTSSSVVHPPASCATRRLVEPWY</sequence>
<dbReference type="AlphaFoldDB" id="A0AAV1BFC9"/>
<evidence type="ECO:0000313" key="1">
    <source>
        <dbReference type="EMBL" id="CAI8770693.1"/>
    </source>
</evidence>
<evidence type="ECO:0008006" key="3">
    <source>
        <dbReference type="Google" id="ProtNLM"/>
    </source>
</evidence>